<reference evidence="1 2" key="1">
    <citation type="submission" date="2019-06" db="EMBL/GenBank/DDBJ databases">
        <title>WGS assembly of Gossypium darwinii.</title>
        <authorList>
            <person name="Chen Z.J."/>
            <person name="Sreedasyam A."/>
            <person name="Ando A."/>
            <person name="Song Q."/>
            <person name="De L."/>
            <person name="Hulse-Kemp A."/>
            <person name="Ding M."/>
            <person name="Ye W."/>
            <person name="Kirkbride R."/>
            <person name="Jenkins J."/>
            <person name="Plott C."/>
            <person name="Lovell J."/>
            <person name="Lin Y.-M."/>
            <person name="Vaughn R."/>
            <person name="Liu B."/>
            <person name="Li W."/>
            <person name="Simpson S."/>
            <person name="Scheffler B."/>
            <person name="Saski C."/>
            <person name="Grover C."/>
            <person name="Hu G."/>
            <person name="Conover J."/>
            <person name="Carlson J."/>
            <person name="Shu S."/>
            <person name="Boston L."/>
            <person name="Williams M."/>
            <person name="Peterson D."/>
            <person name="Mcgee K."/>
            <person name="Jones D."/>
            <person name="Wendel J."/>
            <person name="Stelly D."/>
            <person name="Grimwood J."/>
            <person name="Schmutz J."/>
        </authorList>
    </citation>
    <scope>NUCLEOTIDE SEQUENCE [LARGE SCALE GENOMIC DNA]</scope>
    <source>
        <strain evidence="1">1808015.09</strain>
    </source>
</reference>
<protein>
    <submittedName>
        <fullName evidence="1">Uncharacterized protein</fullName>
    </submittedName>
</protein>
<dbReference type="Proteomes" id="UP000323506">
    <property type="component" value="Chromosome D09"/>
</dbReference>
<keyword evidence="2" id="KW-1185">Reference proteome</keyword>
<evidence type="ECO:0000313" key="2">
    <source>
        <dbReference type="Proteomes" id="UP000323506"/>
    </source>
</evidence>
<sequence>MDLNLESNQHICNKCTDSSPQKCGFQSPSTIPLSFSLLTQRPPIEQHSARTLPIRYARDSSLIAFLAKL</sequence>
<organism evidence="1 2">
    <name type="scientific">Gossypium darwinii</name>
    <name type="common">Darwin's cotton</name>
    <name type="synonym">Gossypium barbadense var. darwinii</name>
    <dbReference type="NCBI Taxonomy" id="34276"/>
    <lineage>
        <taxon>Eukaryota</taxon>
        <taxon>Viridiplantae</taxon>
        <taxon>Streptophyta</taxon>
        <taxon>Embryophyta</taxon>
        <taxon>Tracheophyta</taxon>
        <taxon>Spermatophyta</taxon>
        <taxon>Magnoliopsida</taxon>
        <taxon>eudicotyledons</taxon>
        <taxon>Gunneridae</taxon>
        <taxon>Pentapetalae</taxon>
        <taxon>rosids</taxon>
        <taxon>malvids</taxon>
        <taxon>Malvales</taxon>
        <taxon>Malvaceae</taxon>
        <taxon>Malvoideae</taxon>
        <taxon>Gossypium</taxon>
    </lineage>
</organism>
<name>A0A5D2B996_GOSDA</name>
<dbReference type="EMBL" id="CM017709">
    <property type="protein sequence ID" value="TYG53911.1"/>
    <property type="molecule type" value="Genomic_DNA"/>
</dbReference>
<evidence type="ECO:0000313" key="1">
    <source>
        <dbReference type="EMBL" id="TYG53911.1"/>
    </source>
</evidence>
<proteinExistence type="predicted"/>
<dbReference type="AlphaFoldDB" id="A0A5D2B996"/>
<accession>A0A5D2B996</accession>
<gene>
    <name evidence="1" type="ORF">ES288_D09G146700v1</name>
</gene>